<dbReference type="Gene3D" id="1.10.10.10">
    <property type="entry name" value="Winged helix-like DNA-binding domain superfamily/Winged helix DNA-binding domain"/>
    <property type="match status" value="1"/>
</dbReference>
<dbReference type="InterPro" id="IPR036390">
    <property type="entry name" value="WH_DNA-bd_sf"/>
</dbReference>
<dbReference type="RefSeq" id="WP_255160237.1">
    <property type="nucleotide sequence ID" value="NZ_CP101497.1"/>
</dbReference>
<reference evidence="5" key="1">
    <citation type="submission" date="2022-07" db="EMBL/GenBank/DDBJ databases">
        <title>Taxonomic analysis of Microcella humidisoli nov. sp., isolated from riverside soil.</title>
        <authorList>
            <person name="Molina K.M."/>
            <person name="Kim S.B."/>
        </authorList>
    </citation>
    <scope>NUCLEOTIDE SEQUENCE</scope>
    <source>
        <strain evidence="5">MMS21-STM10</strain>
    </source>
</reference>
<protein>
    <submittedName>
        <fullName evidence="5">GntR family transcriptional regulator</fullName>
    </submittedName>
</protein>
<dbReference type="SMART" id="SM00345">
    <property type="entry name" value="HTH_GNTR"/>
    <property type="match status" value="1"/>
</dbReference>
<sequence length="224" mass="25249">MTPPREHGAAAAHVADRIREAIIRGEYPPGARIRQEELALESGASRVPVREALRMLEAEGLVTLVANTGAWVSSLSLGECQEIYRVRERVEPLLLRMSGPSLDEPTLQRLDELAAQMADSDDSETFLELDRSFHLLTYTGTQTVVLTELVHRLWNRTQAYRRVYTGLMDARARRTVHDEHRLIVGALRDHDIDAAESLLAGHIRRTRRQLASHPEVFAAREESS</sequence>
<dbReference type="SUPFAM" id="SSF46785">
    <property type="entry name" value="Winged helix' DNA-binding domain"/>
    <property type="match status" value="1"/>
</dbReference>
<dbReference type="CDD" id="cd07377">
    <property type="entry name" value="WHTH_GntR"/>
    <property type="match status" value="1"/>
</dbReference>
<dbReference type="InterPro" id="IPR011711">
    <property type="entry name" value="GntR_C"/>
</dbReference>
<evidence type="ECO:0000313" key="5">
    <source>
        <dbReference type="EMBL" id="UTT63104.1"/>
    </source>
</evidence>
<evidence type="ECO:0000256" key="2">
    <source>
        <dbReference type="ARBA" id="ARBA00023125"/>
    </source>
</evidence>
<dbReference type="Pfam" id="PF07729">
    <property type="entry name" value="FCD"/>
    <property type="match status" value="1"/>
</dbReference>
<gene>
    <name evidence="5" type="ORF">NNL39_03055</name>
</gene>
<dbReference type="InterPro" id="IPR000524">
    <property type="entry name" value="Tscrpt_reg_HTH_GntR"/>
</dbReference>
<keyword evidence="6" id="KW-1185">Reference proteome</keyword>
<dbReference type="PRINTS" id="PR00035">
    <property type="entry name" value="HTHGNTR"/>
</dbReference>
<dbReference type="InterPro" id="IPR008920">
    <property type="entry name" value="TF_FadR/GntR_C"/>
</dbReference>
<dbReference type="Proteomes" id="UP001060039">
    <property type="component" value="Chromosome"/>
</dbReference>
<keyword evidence="2" id="KW-0238">DNA-binding</keyword>
<dbReference type="PANTHER" id="PTHR43537">
    <property type="entry name" value="TRANSCRIPTIONAL REGULATOR, GNTR FAMILY"/>
    <property type="match status" value="1"/>
</dbReference>
<evidence type="ECO:0000256" key="1">
    <source>
        <dbReference type="ARBA" id="ARBA00023015"/>
    </source>
</evidence>
<dbReference type="Gene3D" id="1.20.120.530">
    <property type="entry name" value="GntR ligand-binding domain-like"/>
    <property type="match status" value="1"/>
</dbReference>
<evidence type="ECO:0000259" key="4">
    <source>
        <dbReference type="PROSITE" id="PS50949"/>
    </source>
</evidence>
<keyword evidence="3" id="KW-0804">Transcription</keyword>
<dbReference type="PANTHER" id="PTHR43537:SF24">
    <property type="entry name" value="GLUCONATE OPERON TRANSCRIPTIONAL REPRESSOR"/>
    <property type="match status" value="1"/>
</dbReference>
<dbReference type="SUPFAM" id="SSF48008">
    <property type="entry name" value="GntR ligand-binding domain-like"/>
    <property type="match status" value="1"/>
</dbReference>
<organism evidence="5 6">
    <name type="scientific">Microcella humidisoli</name>
    <dbReference type="NCBI Taxonomy" id="2963406"/>
    <lineage>
        <taxon>Bacteria</taxon>
        <taxon>Bacillati</taxon>
        <taxon>Actinomycetota</taxon>
        <taxon>Actinomycetes</taxon>
        <taxon>Micrococcales</taxon>
        <taxon>Microbacteriaceae</taxon>
        <taxon>Microcella</taxon>
    </lineage>
</organism>
<dbReference type="EMBL" id="CP101497">
    <property type="protein sequence ID" value="UTT63104.1"/>
    <property type="molecule type" value="Genomic_DNA"/>
</dbReference>
<feature type="domain" description="HTH gntR-type" evidence="4">
    <location>
        <begin position="8"/>
        <end position="75"/>
    </location>
</feature>
<evidence type="ECO:0000256" key="3">
    <source>
        <dbReference type="ARBA" id="ARBA00023163"/>
    </source>
</evidence>
<dbReference type="Pfam" id="PF00392">
    <property type="entry name" value="GntR"/>
    <property type="match status" value="1"/>
</dbReference>
<accession>A0ABY5FXU5</accession>
<evidence type="ECO:0000313" key="6">
    <source>
        <dbReference type="Proteomes" id="UP001060039"/>
    </source>
</evidence>
<dbReference type="SMART" id="SM00895">
    <property type="entry name" value="FCD"/>
    <property type="match status" value="1"/>
</dbReference>
<keyword evidence="1" id="KW-0805">Transcription regulation</keyword>
<proteinExistence type="predicted"/>
<name>A0ABY5FXU5_9MICO</name>
<dbReference type="InterPro" id="IPR036388">
    <property type="entry name" value="WH-like_DNA-bd_sf"/>
</dbReference>
<dbReference type="PROSITE" id="PS50949">
    <property type="entry name" value="HTH_GNTR"/>
    <property type="match status" value="1"/>
</dbReference>